<dbReference type="AlphaFoldDB" id="A0AA41UEZ7"/>
<protein>
    <submittedName>
        <fullName evidence="3">Uncharacterized protein</fullName>
    </submittedName>
</protein>
<accession>A0AA41UEZ7</accession>
<evidence type="ECO:0000313" key="4">
    <source>
        <dbReference type="Proteomes" id="UP001165341"/>
    </source>
</evidence>
<proteinExistence type="predicted"/>
<dbReference type="Proteomes" id="UP001165341">
    <property type="component" value="Unassembled WGS sequence"/>
</dbReference>
<feature type="transmembrane region" description="Helical" evidence="2">
    <location>
        <begin position="91"/>
        <end position="111"/>
    </location>
</feature>
<dbReference type="RefSeq" id="WP_243011789.1">
    <property type="nucleotide sequence ID" value="NZ_JALGAR010000002.1"/>
</dbReference>
<organism evidence="3 4">
    <name type="scientific">Cryobacterium zhongshanensis</name>
    <dbReference type="NCBI Taxonomy" id="2928153"/>
    <lineage>
        <taxon>Bacteria</taxon>
        <taxon>Bacillati</taxon>
        <taxon>Actinomycetota</taxon>
        <taxon>Actinomycetes</taxon>
        <taxon>Micrococcales</taxon>
        <taxon>Microbacteriaceae</taxon>
        <taxon>Cryobacterium</taxon>
    </lineage>
</organism>
<evidence type="ECO:0000256" key="1">
    <source>
        <dbReference type="SAM" id="MobiDB-lite"/>
    </source>
</evidence>
<sequence>MSPGRRAPGEQVYRSSDRAIRVWTILLLASIPALLVVGGLVSYLSWTMAGPHGDRAGNPGTVAGNLIMLSAVVLPLVIAAALGGEALHKGGSIVGVVLVAGIMGFAFGGTAELSWMRTWGVIAIVVGVLGFFALGYIRRVPIWIGGVGLVRKKEVSDGLLPGESAPGVLSSKRRHVQARPEEQPDRQPEK</sequence>
<keyword evidence="2" id="KW-1133">Transmembrane helix</keyword>
<comment type="caution">
    <text evidence="3">The sequence shown here is derived from an EMBL/GenBank/DDBJ whole genome shotgun (WGS) entry which is preliminary data.</text>
</comment>
<feature type="compositionally biased region" description="Basic and acidic residues" evidence="1">
    <location>
        <begin position="178"/>
        <end position="190"/>
    </location>
</feature>
<evidence type="ECO:0000256" key="2">
    <source>
        <dbReference type="SAM" id="Phobius"/>
    </source>
</evidence>
<keyword evidence="4" id="KW-1185">Reference proteome</keyword>
<gene>
    <name evidence="3" type="ORF">MQH31_09205</name>
</gene>
<feature type="transmembrane region" description="Helical" evidence="2">
    <location>
        <begin position="117"/>
        <end position="137"/>
    </location>
</feature>
<keyword evidence="2" id="KW-0472">Membrane</keyword>
<dbReference type="EMBL" id="JALGAR010000002">
    <property type="protein sequence ID" value="MCI4657983.1"/>
    <property type="molecule type" value="Genomic_DNA"/>
</dbReference>
<evidence type="ECO:0000313" key="3">
    <source>
        <dbReference type="EMBL" id="MCI4657983.1"/>
    </source>
</evidence>
<name>A0AA41UEZ7_9MICO</name>
<feature type="transmembrane region" description="Helical" evidence="2">
    <location>
        <begin position="66"/>
        <end position="84"/>
    </location>
</feature>
<feature type="region of interest" description="Disordered" evidence="1">
    <location>
        <begin position="159"/>
        <end position="190"/>
    </location>
</feature>
<keyword evidence="2" id="KW-0812">Transmembrane</keyword>
<reference evidence="3" key="1">
    <citation type="submission" date="2022-03" db="EMBL/GenBank/DDBJ databases">
        <title>Cryobacterium sp. nov. strain ZS14-85, isolated from Antarctic soil.</title>
        <authorList>
            <person name="Li J."/>
            <person name="Niu G."/>
        </authorList>
    </citation>
    <scope>NUCLEOTIDE SEQUENCE</scope>
    <source>
        <strain evidence="3">ZS14-85</strain>
    </source>
</reference>
<feature type="transmembrane region" description="Helical" evidence="2">
    <location>
        <begin position="20"/>
        <end position="46"/>
    </location>
</feature>